<dbReference type="Gene3D" id="3.40.50.410">
    <property type="entry name" value="von Willebrand factor, type A domain"/>
    <property type="match status" value="1"/>
</dbReference>
<name>Q2S7Q9_HAHCH</name>
<sequence length="268" mass="28091">MKKLTLGVLCGAALLGSMAGTAAADTRGVLLFDKTGSMSSPRWDGASRCEFGKTLMVSKAASFVSRFNGDYLDIRVFDGRGSLRSISGGYQHVASVLPVGSTQWNTFLNKLRSDLSGVSCSGNTALGDALCESADSLRSLYADGDKLMMTIVTDAGENASGACGGANYVDNKVKPKILANPVIQFDVDILVSGNVGLRAARADKDLVELGDLEEMLTVSDLERSSLARTMPSDEISQLKALAVQSGGTAKTIADKDTCNGECDPDGPW</sequence>
<accession>Q2S7Q9</accession>
<dbReference type="Proteomes" id="UP000000238">
    <property type="component" value="Chromosome"/>
</dbReference>
<evidence type="ECO:0000313" key="2">
    <source>
        <dbReference type="EMBL" id="ABC33315.1"/>
    </source>
</evidence>
<dbReference type="SUPFAM" id="SSF53300">
    <property type="entry name" value="vWA-like"/>
    <property type="match status" value="1"/>
</dbReference>
<dbReference type="eggNOG" id="COG2304">
    <property type="taxonomic scope" value="Bacteria"/>
</dbReference>
<dbReference type="STRING" id="349521.HCH_06685"/>
<evidence type="ECO:0008006" key="4">
    <source>
        <dbReference type="Google" id="ProtNLM"/>
    </source>
</evidence>
<gene>
    <name evidence="2" type="ordered locus">HCH_06685</name>
</gene>
<feature type="chain" id="PRO_5004215300" description="VWFA domain-containing protein" evidence="1">
    <location>
        <begin position="25"/>
        <end position="268"/>
    </location>
</feature>
<protein>
    <recommendedName>
        <fullName evidence="4">VWFA domain-containing protein</fullName>
    </recommendedName>
</protein>
<dbReference type="AlphaFoldDB" id="Q2S7Q9"/>
<organism evidence="2 3">
    <name type="scientific">Hahella chejuensis (strain KCTC 2396)</name>
    <dbReference type="NCBI Taxonomy" id="349521"/>
    <lineage>
        <taxon>Bacteria</taxon>
        <taxon>Pseudomonadati</taxon>
        <taxon>Pseudomonadota</taxon>
        <taxon>Gammaproteobacteria</taxon>
        <taxon>Oceanospirillales</taxon>
        <taxon>Hahellaceae</taxon>
        <taxon>Hahella</taxon>
    </lineage>
</organism>
<dbReference type="HOGENOM" id="CLU_1037321_0_0_6"/>
<keyword evidence="1" id="KW-0732">Signal</keyword>
<dbReference type="EMBL" id="CP000155">
    <property type="protein sequence ID" value="ABC33315.1"/>
    <property type="molecule type" value="Genomic_DNA"/>
</dbReference>
<dbReference type="InterPro" id="IPR036465">
    <property type="entry name" value="vWFA_dom_sf"/>
</dbReference>
<dbReference type="OrthoDB" id="6197189at2"/>
<dbReference type="RefSeq" id="WP_011400367.1">
    <property type="nucleotide sequence ID" value="NC_007645.1"/>
</dbReference>
<proteinExistence type="predicted"/>
<evidence type="ECO:0000313" key="3">
    <source>
        <dbReference type="Proteomes" id="UP000000238"/>
    </source>
</evidence>
<dbReference type="KEGG" id="hch:HCH_06685"/>
<evidence type="ECO:0000256" key="1">
    <source>
        <dbReference type="SAM" id="SignalP"/>
    </source>
</evidence>
<keyword evidence="3" id="KW-1185">Reference proteome</keyword>
<feature type="signal peptide" evidence="1">
    <location>
        <begin position="1"/>
        <end position="24"/>
    </location>
</feature>
<reference evidence="2 3" key="1">
    <citation type="journal article" date="2005" name="Nucleic Acids Res.">
        <title>Genomic blueprint of Hahella chejuensis, a marine microbe producing an algicidal agent.</title>
        <authorList>
            <person name="Jeong H."/>
            <person name="Yim J.H."/>
            <person name="Lee C."/>
            <person name="Choi S.-H."/>
            <person name="Park Y.K."/>
            <person name="Yoon S.H."/>
            <person name="Hur C.-G."/>
            <person name="Kang H.-Y."/>
            <person name="Kim D."/>
            <person name="Lee H.H."/>
            <person name="Park K.H."/>
            <person name="Park S.-H."/>
            <person name="Park H.-S."/>
            <person name="Lee H.K."/>
            <person name="Oh T.K."/>
            <person name="Kim J.F."/>
        </authorList>
    </citation>
    <scope>NUCLEOTIDE SEQUENCE [LARGE SCALE GENOMIC DNA]</scope>
    <source>
        <strain evidence="2 3">KCTC 2396</strain>
    </source>
</reference>